<comment type="caution">
    <text evidence="1">The sequence shown here is derived from an EMBL/GenBank/DDBJ whole genome shotgun (WGS) entry which is preliminary data.</text>
</comment>
<dbReference type="EMBL" id="RCHU02000011">
    <property type="protein sequence ID" value="KAL3577061.1"/>
    <property type="molecule type" value="Genomic_DNA"/>
</dbReference>
<dbReference type="Proteomes" id="UP000309997">
    <property type="component" value="Unassembled WGS sequence"/>
</dbReference>
<evidence type="ECO:0000313" key="1">
    <source>
        <dbReference type="EMBL" id="KAL3577061.1"/>
    </source>
</evidence>
<name>A0ACC4BFA3_POPAL</name>
<evidence type="ECO:0000313" key="2">
    <source>
        <dbReference type="Proteomes" id="UP000309997"/>
    </source>
</evidence>
<gene>
    <name evidence="1" type="ORF">D5086_022344</name>
</gene>
<keyword evidence="2" id="KW-1185">Reference proteome</keyword>
<proteinExistence type="predicted"/>
<sequence length="95" mass="10587">MCLVRWMGVVVMGRGVTVTRHETRTRGRRGMDMPPVTLRGVGPRSHGDRHDPAMRGVVGRPVSCHSCVIGDELLKQEIVETWKKRGQQMLNLGIG</sequence>
<accession>A0ACC4BFA3</accession>
<organism evidence="1 2">
    <name type="scientific">Populus alba</name>
    <name type="common">White poplar</name>
    <dbReference type="NCBI Taxonomy" id="43335"/>
    <lineage>
        <taxon>Eukaryota</taxon>
        <taxon>Viridiplantae</taxon>
        <taxon>Streptophyta</taxon>
        <taxon>Embryophyta</taxon>
        <taxon>Tracheophyta</taxon>
        <taxon>Spermatophyta</taxon>
        <taxon>Magnoliopsida</taxon>
        <taxon>eudicotyledons</taxon>
        <taxon>Gunneridae</taxon>
        <taxon>Pentapetalae</taxon>
        <taxon>rosids</taxon>
        <taxon>fabids</taxon>
        <taxon>Malpighiales</taxon>
        <taxon>Salicaceae</taxon>
        <taxon>Saliceae</taxon>
        <taxon>Populus</taxon>
    </lineage>
</organism>
<protein>
    <submittedName>
        <fullName evidence="1">Uncharacterized protein</fullName>
    </submittedName>
</protein>
<reference evidence="1 2" key="1">
    <citation type="journal article" date="2024" name="Plant Biotechnol. J.">
        <title>Genome and CRISPR/Cas9 system of a widespread forest tree (Populus alba) in the world.</title>
        <authorList>
            <person name="Liu Y.J."/>
            <person name="Jiang P.F."/>
            <person name="Han X.M."/>
            <person name="Li X.Y."/>
            <person name="Wang H.M."/>
            <person name="Wang Y.J."/>
            <person name="Wang X.X."/>
            <person name="Zeng Q.Y."/>
        </authorList>
    </citation>
    <scope>NUCLEOTIDE SEQUENCE [LARGE SCALE GENOMIC DNA]</scope>
    <source>
        <strain evidence="2">cv. PAL-ZL1</strain>
    </source>
</reference>